<evidence type="ECO:0000256" key="1">
    <source>
        <dbReference type="SAM" id="MobiDB-lite"/>
    </source>
</evidence>
<sequence>MNGREKIHPTFIKNDRHAYIENNVIARSPIEPTNSFNDNDSIENENLGDQPNESFCDQSNDNLGDDSMNGDDHSLNVEDKPVDAEDFKHFEEDQGELELRSQSNHSFSDGTNLYMYQKFSTKSELKNLLAEAAARKSFDFATVKSCSKYLKEFNDHFLKFKDKSPEAAFVLEHDVGFEKWSRAHFPGNKYDVMITNIAESLNAMLIDEREYPVASIFNLIAKRFGELFRERHAYFLKSKGNKILPAVERIARKINSPCSAQVLLPLEYDLVKIPCAHAMASLRSKHGNEYDMSIYEYSSPLYKAETYILAYSESINVVPIESEWCVLEELLSVNILPLLVDTKLGRKKRKRVKGVGGNFKSKRRNKCSICKRSGHKRITCMNNNKT</sequence>
<evidence type="ECO:0008006" key="4">
    <source>
        <dbReference type="Google" id="ProtNLM"/>
    </source>
</evidence>
<dbReference type="EMBL" id="JACXVP010000002">
    <property type="protein sequence ID" value="KAG5620779.1"/>
    <property type="molecule type" value="Genomic_DNA"/>
</dbReference>
<comment type="caution">
    <text evidence="2">The sequence shown here is derived from an EMBL/GenBank/DDBJ whole genome shotgun (WGS) entry which is preliminary data.</text>
</comment>
<dbReference type="PANTHER" id="PTHR31973">
    <property type="entry name" value="POLYPROTEIN, PUTATIVE-RELATED"/>
    <property type="match status" value="1"/>
</dbReference>
<gene>
    <name evidence="2" type="ORF">H5410_005997</name>
</gene>
<keyword evidence="3" id="KW-1185">Reference proteome</keyword>
<organism evidence="2 3">
    <name type="scientific">Solanum commersonii</name>
    <name type="common">Commerson's wild potato</name>
    <name type="synonym">Commerson's nightshade</name>
    <dbReference type="NCBI Taxonomy" id="4109"/>
    <lineage>
        <taxon>Eukaryota</taxon>
        <taxon>Viridiplantae</taxon>
        <taxon>Streptophyta</taxon>
        <taxon>Embryophyta</taxon>
        <taxon>Tracheophyta</taxon>
        <taxon>Spermatophyta</taxon>
        <taxon>Magnoliopsida</taxon>
        <taxon>eudicotyledons</taxon>
        <taxon>Gunneridae</taxon>
        <taxon>Pentapetalae</taxon>
        <taxon>asterids</taxon>
        <taxon>lamiids</taxon>
        <taxon>Solanales</taxon>
        <taxon>Solanaceae</taxon>
        <taxon>Solanoideae</taxon>
        <taxon>Solaneae</taxon>
        <taxon>Solanum</taxon>
    </lineage>
</organism>
<dbReference type="Proteomes" id="UP000824120">
    <property type="component" value="Chromosome 2"/>
</dbReference>
<reference evidence="2 3" key="1">
    <citation type="submission" date="2020-09" db="EMBL/GenBank/DDBJ databases">
        <title>De no assembly of potato wild relative species, Solanum commersonii.</title>
        <authorList>
            <person name="Cho K."/>
        </authorList>
    </citation>
    <scope>NUCLEOTIDE SEQUENCE [LARGE SCALE GENOMIC DNA]</scope>
    <source>
        <strain evidence="2">LZ3.2</strain>
        <tissue evidence="2">Leaf</tissue>
    </source>
</reference>
<accession>A0A9J6A918</accession>
<proteinExistence type="predicted"/>
<evidence type="ECO:0000313" key="3">
    <source>
        <dbReference type="Proteomes" id="UP000824120"/>
    </source>
</evidence>
<dbReference type="PANTHER" id="PTHR31973:SF183">
    <property type="entry name" value="SWIM-TYPE DOMAIN-CONTAINING PROTEIN"/>
    <property type="match status" value="1"/>
</dbReference>
<evidence type="ECO:0000313" key="2">
    <source>
        <dbReference type="EMBL" id="KAG5620779.1"/>
    </source>
</evidence>
<feature type="compositionally biased region" description="Polar residues" evidence="1">
    <location>
        <begin position="47"/>
        <end position="62"/>
    </location>
</feature>
<protein>
    <recommendedName>
        <fullName evidence="4">Mutator-like transposase</fullName>
    </recommendedName>
</protein>
<feature type="region of interest" description="Disordered" evidence="1">
    <location>
        <begin position="29"/>
        <end position="75"/>
    </location>
</feature>
<name>A0A9J6A918_SOLCO</name>
<dbReference type="AlphaFoldDB" id="A0A9J6A918"/>